<dbReference type="Proteomes" id="UP000652761">
    <property type="component" value="Unassembled WGS sequence"/>
</dbReference>
<protein>
    <submittedName>
        <fullName evidence="3">Uncharacterized protein</fullName>
    </submittedName>
</protein>
<evidence type="ECO:0000313" key="3">
    <source>
        <dbReference type="EMBL" id="MQM13563.1"/>
    </source>
</evidence>
<feature type="compositionally biased region" description="Basic and acidic residues" evidence="1">
    <location>
        <begin position="95"/>
        <end position="121"/>
    </location>
</feature>
<sequence length="279" mass="31748">MEVSLRELNTSQKVMLRMTKRRPAQEGGRGMAEAFWGSFLEASKEKKRPLLECLAGQAEREEEKKRGCCGFQGRRGRSSSLLHQVAVFSPQGEPPVKELGRRDKEKPREKGEEEKKREERRESVHSYVWSHHVRREREREKGAVLTILSSPLRDLGVWGESPMLAKGWTIDVHAPMLSTYGDRPIKPMAGPKPPSSQEWPICNPRLDNEISISRYVGPYGFYPPTGICVVMVPFLPLKACLGGWRYVPFGLCHHLTYTLSFGTVYFSVGVYCALPYQPR</sequence>
<comment type="caution">
    <text evidence="3">The sequence shown here is derived from an EMBL/GenBank/DDBJ whole genome shotgun (WGS) entry which is preliminary data.</text>
</comment>
<evidence type="ECO:0000256" key="1">
    <source>
        <dbReference type="SAM" id="MobiDB-lite"/>
    </source>
</evidence>
<feature type="region of interest" description="Disordered" evidence="1">
    <location>
        <begin position="86"/>
        <end position="121"/>
    </location>
</feature>
<gene>
    <name evidence="3" type="ORF">Taro_046488</name>
</gene>
<name>A0A843WQ28_COLES</name>
<dbReference type="EMBL" id="NMUH01005736">
    <property type="protein sequence ID" value="MQM13563.1"/>
    <property type="molecule type" value="Genomic_DNA"/>
</dbReference>
<keyword evidence="2" id="KW-1133">Transmembrane helix</keyword>
<keyword evidence="2" id="KW-0472">Membrane</keyword>
<keyword evidence="4" id="KW-1185">Reference proteome</keyword>
<reference evidence="3" key="1">
    <citation type="submission" date="2017-07" db="EMBL/GenBank/DDBJ databases">
        <title>Taro Niue Genome Assembly and Annotation.</title>
        <authorList>
            <person name="Atibalentja N."/>
            <person name="Keating K."/>
            <person name="Fields C.J."/>
        </authorList>
    </citation>
    <scope>NUCLEOTIDE SEQUENCE</scope>
    <source>
        <strain evidence="3">Niue_2</strain>
        <tissue evidence="3">Leaf</tissue>
    </source>
</reference>
<proteinExistence type="predicted"/>
<dbReference type="AlphaFoldDB" id="A0A843WQ28"/>
<evidence type="ECO:0000313" key="4">
    <source>
        <dbReference type="Proteomes" id="UP000652761"/>
    </source>
</evidence>
<organism evidence="3 4">
    <name type="scientific">Colocasia esculenta</name>
    <name type="common">Wild taro</name>
    <name type="synonym">Arum esculentum</name>
    <dbReference type="NCBI Taxonomy" id="4460"/>
    <lineage>
        <taxon>Eukaryota</taxon>
        <taxon>Viridiplantae</taxon>
        <taxon>Streptophyta</taxon>
        <taxon>Embryophyta</taxon>
        <taxon>Tracheophyta</taxon>
        <taxon>Spermatophyta</taxon>
        <taxon>Magnoliopsida</taxon>
        <taxon>Liliopsida</taxon>
        <taxon>Araceae</taxon>
        <taxon>Aroideae</taxon>
        <taxon>Colocasieae</taxon>
        <taxon>Colocasia</taxon>
    </lineage>
</organism>
<evidence type="ECO:0000256" key="2">
    <source>
        <dbReference type="SAM" id="Phobius"/>
    </source>
</evidence>
<accession>A0A843WQ28</accession>
<keyword evidence="2" id="KW-0812">Transmembrane</keyword>
<feature type="transmembrane region" description="Helical" evidence="2">
    <location>
        <begin position="255"/>
        <end position="274"/>
    </location>
</feature>